<keyword evidence="6" id="KW-1185">Reference proteome</keyword>
<dbReference type="InterPro" id="IPR036149">
    <property type="entry name" value="APC_N_sf"/>
</dbReference>
<sequence>MRAGSKMRAVGTHRAEPALPETGPHWTSTLLALSGSEAEPGSATGDPAPAAKIAGILSRAGLEGSGPGGQQHAKLQPKRLAHSGSSVPFPTAGEGKGCTGLGAGVQSEGCPTLTPPHPQARPAWRENHSDTKPIRRQGTEGRDFFMLGHQWRRGEGRDTVPQCTWLLLAAPQGSPVPGRWVTEAPPWLWSTCSAGGVCHITITTAQRPPARLIHHQRRRPQRGAEARGNADHKTCTAAGSGGSDSLPGGLGVRWLVLPAERGAQGGAAFRAHPRCHRRHGSVHTERGESPDRKPDSPPLSVPMRERSNTGGSELEPGLSHAGKTQTIKARAAVPIPKNLGRESKPCLEGQRLGSQFIFMSHCNSSPGSASVWSSLPGVKRQLWLGLFVNRTGHPLADLVWATVDAAGRPADAGNQGPRKPEDKSELFLKLSENGWMRWSPATLKSEPLNILKPFGSLQLSTPNIRHIARGLQRQMQSPHLQQKSLLMFHVRTTTSPPPLPPYSACHHAALKGHMSHSLALSRVRSGHVLGSTPHRNTLPGPHTSPFPRCSRQNGTSEELPPPSTEASDSLGLSHLWILQGGRVPEKHTPIPRAEDGQTHVSHCQGCDGWALPRPEQHAVPGRKRTFQRVIFVTLQADEPKSEEMRRAAARSGEHAADPFQTAQSRRNFESLLYFFPRTTSASRPSPPTQMVDATGSQPLLLIPGLSERRQAQGYRQRAAQHPCATEGADSILQTFMGLHWLHALLQSALFGNEGLDSVRMAGSVASYDQLVRQVEALRKENTHLRRELEDNSNHLSKLENETSDMKEVLKQLQCKLEQEARTLASTGRTDVLDQLKELHMDLTNYYELKSPLHAASRQAPPVLGEGAALHPGPPHILEGALQKTGTSGEGRVTAQHLEELCKERTLLLSEIEKEERERRWYYSQLQGLSQRLAELPRVETFSMQMDLIRQQLEFEAQQLRSVMEERFGTSDEMVQRTQIRVARLEQLEKELQEVQETQEKAPQPEAQCCHTPPQEEAGKCWPWLTLEPAACSAWGDSGRPLSPRARAAACCRVAMQKEL</sequence>
<dbReference type="Pfam" id="PF11414">
    <property type="entry name" value="Suppressor_APC"/>
    <property type="match status" value="1"/>
</dbReference>
<dbReference type="Gene3D" id="1.10.287.450">
    <property type="entry name" value="Helix hairpin bin"/>
    <property type="match status" value="1"/>
</dbReference>
<dbReference type="GO" id="GO:0007399">
    <property type="term" value="P:nervous system development"/>
    <property type="evidence" value="ECO:0007669"/>
    <property type="project" value="TreeGrafter"/>
</dbReference>
<proteinExistence type="predicted"/>
<dbReference type="GO" id="GO:0016477">
    <property type="term" value="P:cell migration"/>
    <property type="evidence" value="ECO:0007669"/>
    <property type="project" value="TreeGrafter"/>
</dbReference>
<feature type="region of interest" description="Disordered" evidence="3">
    <location>
        <begin position="528"/>
        <end position="568"/>
    </location>
</feature>
<feature type="coiled-coil region" evidence="2">
    <location>
        <begin position="945"/>
        <end position="1001"/>
    </location>
</feature>
<dbReference type="SUPFAM" id="SSF82931">
    <property type="entry name" value="Tumor suppressor gene product Apc"/>
    <property type="match status" value="1"/>
</dbReference>
<dbReference type="InterPro" id="IPR026818">
    <property type="entry name" value="Apc_fam"/>
</dbReference>
<dbReference type="GO" id="GO:0001708">
    <property type="term" value="P:cell fate specification"/>
    <property type="evidence" value="ECO:0007669"/>
    <property type="project" value="TreeGrafter"/>
</dbReference>
<evidence type="ECO:0000259" key="4">
    <source>
        <dbReference type="Pfam" id="PF16689"/>
    </source>
</evidence>
<dbReference type="PANTHER" id="PTHR12607:SF3">
    <property type="entry name" value="ADENOMATOUS POLYPOSIS COLI PROTEIN 2"/>
    <property type="match status" value="1"/>
</dbReference>
<dbReference type="Gene3D" id="1.20.5.10">
    <property type="match status" value="1"/>
</dbReference>
<evidence type="ECO:0000256" key="3">
    <source>
        <dbReference type="SAM" id="MobiDB-lite"/>
    </source>
</evidence>
<keyword evidence="1" id="KW-0493">Microtubule</keyword>
<dbReference type="GO" id="GO:0090090">
    <property type="term" value="P:negative regulation of canonical Wnt signaling pathway"/>
    <property type="evidence" value="ECO:0007669"/>
    <property type="project" value="TreeGrafter"/>
</dbReference>
<evidence type="ECO:0000256" key="1">
    <source>
        <dbReference type="ARBA" id="ARBA00022701"/>
    </source>
</evidence>
<feature type="region of interest" description="Disordered" evidence="3">
    <location>
        <begin position="1"/>
        <end position="26"/>
    </location>
</feature>
<feature type="compositionally biased region" description="Basic and acidic residues" evidence="3">
    <location>
        <begin position="222"/>
        <end position="234"/>
    </location>
</feature>
<reference evidence="5" key="1">
    <citation type="journal article" date="2021" name="Cell">
        <title>Tracing the genetic footprints of vertebrate landing in non-teleost ray-finned fishes.</title>
        <authorList>
            <person name="Bi X."/>
            <person name="Wang K."/>
            <person name="Yang L."/>
            <person name="Pan H."/>
            <person name="Jiang H."/>
            <person name="Wei Q."/>
            <person name="Fang M."/>
            <person name="Yu H."/>
            <person name="Zhu C."/>
            <person name="Cai Y."/>
            <person name="He Y."/>
            <person name="Gan X."/>
            <person name="Zeng H."/>
            <person name="Yu D."/>
            <person name="Zhu Y."/>
            <person name="Jiang H."/>
            <person name="Qiu Q."/>
            <person name="Yang H."/>
            <person name="Zhang Y.E."/>
            <person name="Wang W."/>
            <person name="Zhu M."/>
            <person name="He S."/>
            <person name="Zhang G."/>
        </authorList>
    </citation>
    <scope>NUCLEOTIDE SEQUENCE</scope>
    <source>
        <strain evidence="5">Allg_001</strain>
    </source>
</reference>
<evidence type="ECO:0000313" key="6">
    <source>
        <dbReference type="Proteomes" id="UP000736164"/>
    </source>
</evidence>
<accession>A0A8J7NML6</accession>
<dbReference type="SUPFAM" id="SSF58050">
    <property type="entry name" value="N-terminal coiled coil domain from apc"/>
    <property type="match status" value="1"/>
</dbReference>
<dbReference type="FunFam" id="1.10.287.450:FF:000002">
    <property type="entry name" value="adenomatous polyposis coli protein 2"/>
    <property type="match status" value="1"/>
</dbReference>
<feature type="coiled-coil region" evidence="2">
    <location>
        <begin position="767"/>
        <end position="818"/>
    </location>
</feature>
<dbReference type="InterPro" id="IPR032038">
    <property type="entry name" value="APC_N"/>
</dbReference>
<dbReference type="GO" id="GO:0007026">
    <property type="term" value="P:negative regulation of microtubule depolymerization"/>
    <property type="evidence" value="ECO:0007669"/>
    <property type="project" value="TreeGrafter"/>
</dbReference>
<dbReference type="GO" id="GO:0030877">
    <property type="term" value="C:beta-catenin destruction complex"/>
    <property type="evidence" value="ECO:0007669"/>
    <property type="project" value="TreeGrafter"/>
</dbReference>
<dbReference type="GO" id="GO:0045295">
    <property type="term" value="F:gamma-catenin binding"/>
    <property type="evidence" value="ECO:0007669"/>
    <property type="project" value="TreeGrafter"/>
</dbReference>
<organism evidence="5 6">
    <name type="scientific">Atractosteus spatula</name>
    <name type="common">Alligator gar</name>
    <name type="synonym">Lepisosteus spatula</name>
    <dbReference type="NCBI Taxonomy" id="7917"/>
    <lineage>
        <taxon>Eukaryota</taxon>
        <taxon>Metazoa</taxon>
        <taxon>Chordata</taxon>
        <taxon>Craniata</taxon>
        <taxon>Vertebrata</taxon>
        <taxon>Euteleostomi</taxon>
        <taxon>Actinopterygii</taxon>
        <taxon>Neopterygii</taxon>
        <taxon>Holostei</taxon>
        <taxon>Semionotiformes</taxon>
        <taxon>Lepisosteidae</taxon>
        <taxon>Atractosteus</taxon>
    </lineage>
</organism>
<protein>
    <submittedName>
        <fullName evidence="5">APCL protein</fullName>
    </submittedName>
</protein>
<feature type="compositionally biased region" description="Basic residues" evidence="3">
    <location>
        <begin position="271"/>
        <end position="281"/>
    </location>
</feature>
<dbReference type="EMBL" id="JAAWVO010029010">
    <property type="protein sequence ID" value="MBN3316392.1"/>
    <property type="molecule type" value="Genomic_DNA"/>
</dbReference>
<name>A0A8J7NML6_ATRSP</name>
<dbReference type="GO" id="GO:0005881">
    <property type="term" value="C:cytoplasmic microtubule"/>
    <property type="evidence" value="ECO:0007669"/>
    <property type="project" value="TreeGrafter"/>
</dbReference>
<evidence type="ECO:0000256" key="2">
    <source>
        <dbReference type="SAM" id="Coils"/>
    </source>
</evidence>
<dbReference type="Pfam" id="PF16689">
    <property type="entry name" value="APC_N_CC"/>
    <property type="match status" value="1"/>
</dbReference>
<feature type="non-terminal residue" evidence="5">
    <location>
        <position position="1059"/>
    </location>
</feature>
<feature type="region of interest" description="Disordered" evidence="3">
    <location>
        <begin position="212"/>
        <end position="248"/>
    </location>
</feature>
<dbReference type="AlphaFoldDB" id="A0A8J7NML6"/>
<feature type="compositionally biased region" description="Basic and acidic residues" evidence="3">
    <location>
        <begin position="123"/>
        <end position="136"/>
    </location>
</feature>
<evidence type="ECO:0000313" key="5">
    <source>
        <dbReference type="EMBL" id="MBN3316392.1"/>
    </source>
</evidence>
<dbReference type="GO" id="GO:0016342">
    <property type="term" value="C:catenin complex"/>
    <property type="evidence" value="ECO:0007669"/>
    <property type="project" value="TreeGrafter"/>
</dbReference>
<feature type="compositionally biased region" description="Basic and acidic residues" evidence="3">
    <location>
        <begin position="282"/>
        <end position="295"/>
    </location>
</feature>
<dbReference type="GO" id="GO:0008013">
    <property type="term" value="F:beta-catenin binding"/>
    <property type="evidence" value="ECO:0007669"/>
    <property type="project" value="InterPro"/>
</dbReference>
<dbReference type="InterPro" id="IPR026831">
    <property type="entry name" value="APC_dom"/>
</dbReference>
<feature type="compositionally biased region" description="Basic and acidic residues" evidence="3">
    <location>
        <begin position="584"/>
        <end position="597"/>
    </location>
</feature>
<gene>
    <name evidence="5" type="primary">Apc2_1</name>
    <name evidence="5" type="ORF">GTO95_0017480</name>
</gene>
<feature type="region of interest" description="Disordered" evidence="3">
    <location>
        <begin position="584"/>
        <end position="603"/>
    </location>
</feature>
<feature type="region of interest" description="Disordered" evidence="3">
    <location>
        <begin position="114"/>
        <end position="136"/>
    </location>
</feature>
<feature type="domain" description="Adenomatous polyposis coli N-terminal dimerisation" evidence="4">
    <location>
        <begin position="765"/>
        <end position="816"/>
    </location>
</feature>
<dbReference type="GO" id="GO:0008017">
    <property type="term" value="F:microtubule binding"/>
    <property type="evidence" value="ECO:0007669"/>
    <property type="project" value="TreeGrafter"/>
</dbReference>
<keyword evidence="2" id="KW-0175">Coiled coil</keyword>
<feature type="compositionally biased region" description="Basic residues" evidence="3">
    <location>
        <begin position="212"/>
        <end position="221"/>
    </location>
</feature>
<feature type="region of interest" description="Disordered" evidence="3">
    <location>
        <begin position="268"/>
        <end position="344"/>
    </location>
</feature>
<dbReference type="PANTHER" id="PTHR12607">
    <property type="entry name" value="ADENOMATOUS POLYPOSIS COLI PROTEIN FAMILY"/>
    <property type="match status" value="1"/>
</dbReference>
<dbReference type="FunFam" id="1.20.5.10:FF:000003">
    <property type="entry name" value="Adenomatous polyposis coli protein 2"/>
    <property type="match status" value="1"/>
</dbReference>
<dbReference type="GO" id="GO:0007389">
    <property type="term" value="P:pattern specification process"/>
    <property type="evidence" value="ECO:0007669"/>
    <property type="project" value="TreeGrafter"/>
</dbReference>
<comment type="caution">
    <text evidence="5">The sequence shown here is derived from an EMBL/GenBank/DDBJ whole genome shotgun (WGS) entry which is preliminary data.</text>
</comment>
<feature type="non-terminal residue" evidence="5">
    <location>
        <position position="1"/>
    </location>
</feature>
<dbReference type="Proteomes" id="UP000736164">
    <property type="component" value="Unassembled WGS sequence"/>
</dbReference>